<feature type="domain" description="APS kinase" evidence="14">
    <location>
        <begin position="453"/>
        <end position="601"/>
    </location>
</feature>
<dbReference type="AlphaFoldDB" id="A0A495VYL2"/>
<evidence type="ECO:0000259" key="13">
    <source>
        <dbReference type="Pfam" id="PF00009"/>
    </source>
</evidence>
<keyword evidence="12 16" id="KW-0418">Kinase</keyword>
<comment type="similarity">
    <text evidence="4">In the N-terminal section; belongs to the TRAFAC class translation factor GTPase superfamily. Classic translation factor GTPase family. CysN/NodQ subfamily.</text>
</comment>
<dbReference type="Gene3D" id="2.40.30.10">
    <property type="entry name" value="Translation factors"/>
    <property type="match status" value="2"/>
</dbReference>
<reference evidence="16 17" key="1">
    <citation type="submission" date="2018-10" db="EMBL/GenBank/DDBJ databases">
        <title>Sequencing the genomes of 1000 actinobacteria strains.</title>
        <authorList>
            <person name="Klenk H.-P."/>
        </authorList>
    </citation>
    <scope>NUCLEOTIDE SEQUENCE [LARGE SCALE GENOMIC DNA]</scope>
    <source>
        <strain evidence="16 17">DSM 43800</strain>
    </source>
</reference>
<evidence type="ECO:0000313" key="16">
    <source>
        <dbReference type="EMBL" id="RKT53837.1"/>
    </source>
</evidence>
<evidence type="ECO:0000256" key="1">
    <source>
        <dbReference type="ARBA" id="ARBA00001823"/>
    </source>
</evidence>
<dbReference type="InterPro" id="IPR059117">
    <property type="entry name" value="APS_kinase_dom"/>
</dbReference>
<dbReference type="InterPro" id="IPR000795">
    <property type="entry name" value="T_Tr_GTP-bd_dom"/>
</dbReference>
<dbReference type="NCBIfam" id="TIGR02034">
    <property type="entry name" value="CysN"/>
    <property type="match status" value="1"/>
</dbReference>
<dbReference type="GO" id="GO:0070814">
    <property type="term" value="P:hydrogen sulfide biosynthetic process"/>
    <property type="evidence" value="ECO:0007669"/>
    <property type="project" value="UniProtKB-UniRule"/>
</dbReference>
<proteinExistence type="inferred from homology"/>
<organism evidence="16 17">
    <name type="scientific">Saccharothrix australiensis</name>
    <dbReference type="NCBI Taxonomy" id="2072"/>
    <lineage>
        <taxon>Bacteria</taxon>
        <taxon>Bacillati</taxon>
        <taxon>Actinomycetota</taxon>
        <taxon>Actinomycetes</taxon>
        <taxon>Pseudonocardiales</taxon>
        <taxon>Pseudonocardiaceae</taxon>
        <taxon>Saccharothrix</taxon>
    </lineage>
</organism>
<dbReference type="GO" id="GO:0005525">
    <property type="term" value="F:GTP binding"/>
    <property type="evidence" value="ECO:0007669"/>
    <property type="project" value="UniProtKB-KW"/>
</dbReference>
<dbReference type="NCBIfam" id="NF004035">
    <property type="entry name" value="PRK05506.1"/>
    <property type="match status" value="1"/>
</dbReference>
<evidence type="ECO:0000256" key="7">
    <source>
        <dbReference type="ARBA" id="ARBA00022741"/>
    </source>
</evidence>
<accession>A0A495VYL2</accession>
<keyword evidence="9" id="KW-0342">GTP-binding</keyword>
<dbReference type="InterPro" id="IPR027417">
    <property type="entry name" value="P-loop_NTPase"/>
</dbReference>
<dbReference type="OrthoDB" id="9804504at2"/>
<evidence type="ECO:0000256" key="3">
    <source>
        <dbReference type="ARBA" id="ARBA00005438"/>
    </source>
</evidence>
<dbReference type="NCBIfam" id="TIGR00455">
    <property type="entry name" value="apsK"/>
    <property type="match status" value="1"/>
</dbReference>
<keyword evidence="10" id="KW-0511">Multifunctional enzyme</keyword>
<evidence type="ECO:0000313" key="17">
    <source>
        <dbReference type="Proteomes" id="UP000282084"/>
    </source>
</evidence>
<keyword evidence="5 12" id="KW-0808">Transferase</keyword>
<dbReference type="GO" id="GO:0004020">
    <property type="term" value="F:adenylylsulfate kinase activity"/>
    <property type="evidence" value="ECO:0007669"/>
    <property type="project" value="UniProtKB-UniRule"/>
</dbReference>
<dbReference type="HAMAP" id="MF_00065">
    <property type="entry name" value="Adenylyl_sulf_kinase"/>
    <property type="match status" value="1"/>
</dbReference>
<evidence type="ECO:0000256" key="8">
    <source>
        <dbReference type="ARBA" id="ARBA00022840"/>
    </source>
</evidence>
<evidence type="ECO:0000256" key="12">
    <source>
        <dbReference type="HAMAP-Rule" id="MF_00065"/>
    </source>
</evidence>
<dbReference type="InterPro" id="IPR009000">
    <property type="entry name" value="Transl_B-barrel_sf"/>
</dbReference>
<dbReference type="RefSeq" id="WP_121004645.1">
    <property type="nucleotide sequence ID" value="NZ_RBXO01000001.1"/>
</dbReference>
<evidence type="ECO:0000259" key="14">
    <source>
        <dbReference type="Pfam" id="PF01583"/>
    </source>
</evidence>
<dbReference type="UniPathway" id="UPA00140">
    <property type="reaction ID" value="UER00205"/>
</dbReference>
<comment type="similarity">
    <text evidence="3">In the C-terminal section; belongs to the APS kinase family.</text>
</comment>
<dbReference type="CDD" id="cd02027">
    <property type="entry name" value="APSK"/>
    <property type="match status" value="1"/>
</dbReference>
<feature type="domain" description="Tr-type G" evidence="13">
    <location>
        <begin position="25"/>
        <end position="204"/>
    </location>
</feature>
<gene>
    <name evidence="12" type="primary">cysC</name>
    <name evidence="16" type="ORF">C8E97_2419</name>
</gene>
<dbReference type="SUPFAM" id="SSF50447">
    <property type="entry name" value="Translation proteins"/>
    <property type="match status" value="1"/>
</dbReference>
<dbReference type="Pfam" id="PF00009">
    <property type="entry name" value="GTP_EFTU"/>
    <property type="match status" value="1"/>
</dbReference>
<dbReference type="InterPro" id="IPR050100">
    <property type="entry name" value="TRAFAC_GTPase_members"/>
</dbReference>
<dbReference type="InterPro" id="IPR011779">
    <property type="entry name" value="SO4_adenylTrfase_lsu"/>
</dbReference>
<dbReference type="Proteomes" id="UP000282084">
    <property type="component" value="Unassembled WGS sequence"/>
</dbReference>
<dbReference type="GO" id="GO:0005524">
    <property type="term" value="F:ATP binding"/>
    <property type="evidence" value="ECO:0007669"/>
    <property type="project" value="UniProtKB-UniRule"/>
</dbReference>
<evidence type="ECO:0000256" key="5">
    <source>
        <dbReference type="ARBA" id="ARBA00022679"/>
    </source>
</evidence>
<dbReference type="InterPro" id="IPR054696">
    <property type="entry name" value="GTP-eEF1A_C"/>
</dbReference>
<dbReference type="GO" id="GO:0004781">
    <property type="term" value="F:sulfate adenylyltransferase (ATP) activity"/>
    <property type="evidence" value="ECO:0007669"/>
    <property type="project" value="UniProtKB-EC"/>
</dbReference>
<dbReference type="InterPro" id="IPR002891">
    <property type="entry name" value="APS"/>
</dbReference>
<keyword evidence="12" id="KW-0597">Phosphoprotein</keyword>
<dbReference type="EC" id="2.7.1.25" evidence="12"/>
<evidence type="ECO:0000256" key="2">
    <source>
        <dbReference type="ARBA" id="ARBA00002357"/>
    </source>
</evidence>
<comment type="caution">
    <text evidence="16">The sequence shown here is derived from an EMBL/GenBank/DDBJ whole genome shotgun (WGS) entry which is preliminary data.</text>
</comment>
<dbReference type="Pfam" id="PF01583">
    <property type="entry name" value="APS_kinase"/>
    <property type="match status" value="1"/>
</dbReference>
<comment type="catalytic activity">
    <reaction evidence="11">
        <text>sulfate + ATP + H(+) = adenosine 5'-phosphosulfate + diphosphate</text>
        <dbReference type="Rhea" id="RHEA:18133"/>
        <dbReference type="ChEBI" id="CHEBI:15378"/>
        <dbReference type="ChEBI" id="CHEBI:16189"/>
        <dbReference type="ChEBI" id="CHEBI:30616"/>
        <dbReference type="ChEBI" id="CHEBI:33019"/>
        <dbReference type="ChEBI" id="CHEBI:58243"/>
        <dbReference type="EC" id="2.7.7.4"/>
    </reaction>
</comment>
<comment type="pathway">
    <text evidence="12">Sulfur metabolism; hydrogen sulfide biosynthesis; sulfite from sulfate: step 2/3.</text>
</comment>
<sequence>MTAVVDPDTGDALPPRAGTADRDLLRLVACGGVGDGKRTLLGRLLYEAGAAREDRLAAVRADAAGRGGGPDYALLLDGPAAERERGDVVHRRFATATREFVVADVPGRERRTGDLVAGASTADVALIVVDARKSLPREVRGHTHLAALLGVGAVVVAVTKVDLVDYGRAAHERISHDYREFARRLGLTAVEVVPTCAPLGDNVGTRSARMPWYEGPALLELLESFPATDRGGDRCFRLPVRYVNQVPPDFRGCCGRITSGAVRPGDPVLVLPGGQRTAVTAVHGGEDDEAVAGESVTVTVADDVDVARGDLLCDPESPAEVTDGFQAHLVWLHEEPMFPGRRYAIRIGARLVRGSVRALRHRLDVDTLDQVPAAGLACDDLGLVDVEVDQPVALDRYQDDRRTGAFLVLDPVTNATVGAGMVRQPARPGAGPSWQRTDVGKAARRLRNGHRPGVVWLTGLSGSGKSTIANLLEQRLHARGVHTYLLDGDNLRCGLNSDLGFRAADRVENIRRTAEVARLMVDAGLVVLVACISPFAADRRLARALVAEGEFCEVHVDAPLEVAERRDPKGLYRRARRGEIADFTGIDSPYEPPDAPEVRIDTTGGTPEDAVAELLARLTAMGMVHS</sequence>
<evidence type="ECO:0000256" key="6">
    <source>
        <dbReference type="ARBA" id="ARBA00022695"/>
    </source>
</evidence>
<dbReference type="SUPFAM" id="SSF52540">
    <property type="entry name" value="P-loop containing nucleoside triphosphate hydrolases"/>
    <property type="match status" value="2"/>
</dbReference>
<dbReference type="GO" id="GO:0003924">
    <property type="term" value="F:GTPase activity"/>
    <property type="evidence" value="ECO:0007669"/>
    <property type="project" value="InterPro"/>
</dbReference>
<evidence type="ECO:0000256" key="9">
    <source>
        <dbReference type="ARBA" id="ARBA00023134"/>
    </source>
</evidence>
<comment type="function">
    <text evidence="12">Catalyzes the synthesis of activated sulfate.</text>
</comment>
<evidence type="ECO:0000259" key="15">
    <source>
        <dbReference type="Pfam" id="PF22594"/>
    </source>
</evidence>
<evidence type="ECO:0000256" key="11">
    <source>
        <dbReference type="ARBA" id="ARBA00049370"/>
    </source>
</evidence>
<name>A0A495VYL2_9PSEU</name>
<keyword evidence="17" id="KW-1185">Reference proteome</keyword>
<dbReference type="PANTHER" id="PTHR23115">
    <property type="entry name" value="TRANSLATION FACTOR"/>
    <property type="match status" value="1"/>
</dbReference>
<dbReference type="CDD" id="cd04095">
    <property type="entry name" value="CysN_NoDQ_III"/>
    <property type="match status" value="1"/>
</dbReference>
<evidence type="ECO:0000256" key="4">
    <source>
        <dbReference type="ARBA" id="ARBA00007237"/>
    </source>
</evidence>
<evidence type="ECO:0000256" key="10">
    <source>
        <dbReference type="ARBA" id="ARBA00023268"/>
    </source>
</evidence>
<dbReference type="Gene3D" id="3.40.50.300">
    <property type="entry name" value="P-loop containing nucleotide triphosphate hydrolases"/>
    <property type="match status" value="2"/>
</dbReference>
<dbReference type="SUPFAM" id="SSF50465">
    <property type="entry name" value="EF-Tu/eEF-1alpha/eIF2-gamma C-terminal domain"/>
    <property type="match status" value="1"/>
</dbReference>
<dbReference type="InterPro" id="IPR044139">
    <property type="entry name" value="CysN_NoDQ_III"/>
</dbReference>
<keyword evidence="8 12" id="KW-0067">ATP-binding</keyword>
<comment type="function">
    <text evidence="2">APS kinase catalyzes the synthesis of activated sulfate.</text>
</comment>
<dbReference type="EMBL" id="RBXO01000001">
    <property type="protein sequence ID" value="RKT53837.1"/>
    <property type="molecule type" value="Genomic_DNA"/>
</dbReference>
<comment type="catalytic activity">
    <reaction evidence="1 12">
        <text>adenosine 5'-phosphosulfate + ATP = 3'-phosphoadenylyl sulfate + ADP + H(+)</text>
        <dbReference type="Rhea" id="RHEA:24152"/>
        <dbReference type="ChEBI" id="CHEBI:15378"/>
        <dbReference type="ChEBI" id="CHEBI:30616"/>
        <dbReference type="ChEBI" id="CHEBI:58243"/>
        <dbReference type="ChEBI" id="CHEBI:58339"/>
        <dbReference type="ChEBI" id="CHEBI:456216"/>
        <dbReference type="EC" id="2.7.1.25"/>
    </reaction>
</comment>
<protein>
    <recommendedName>
        <fullName evidence="12">Adenylyl-sulfate kinase</fullName>
        <ecNumber evidence="12">2.7.1.25</ecNumber>
    </recommendedName>
    <alternativeName>
        <fullName evidence="12">APS kinase</fullName>
    </alternativeName>
    <alternativeName>
        <fullName evidence="12">ATP adenosine-5'-phosphosulfate 3'-phosphotransferase</fullName>
    </alternativeName>
    <alternativeName>
        <fullName evidence="12">Adenosine-5'-phosphosulfate kinase</fullName>
    </alternativeName>
</protein>
<feature type="domain" description="GTP-eEF1A C-terminal" evidence="15">
    <location>
        <begin position="325"/>
        <end position="422"/>
    </location>
</feature>
<dbReference type="NCBIfam" id="NF003013">
    <property type="entry name" value="PRK03846.1"/>
    <property type="match status" value="1"/>
</dbReference>
<dbReference type="Pfam" id="PF22594">
    <property type="entry name" value="GTP-eEF1A_C"/>
    <property type="match status" value="1"/>
</dbReference>
<dbReference type="GO" id="GO:0000103">
    <property type="term" value="P:sulfate assimilation"/>
    <property type="evidence" value="ECO:0007669"/>
    <property type="project" value="UniProtKB-UniRule"/>
</dbReference>
<feature type="binding site" evidence="12">
    <location>
        <begin position="459"/>
        <end position="466"/>
    </location>
    <ligand>
        <name>ATP</name>
        <dbReference type="ChEBI" id="CHEBI:30616"/>
    </ligand>
</feature>
<keyword evidence="7 12" id="KW-0547">Nucleotide-binding</keyword>
<dbReference type="InterPro" id="IPR009001">
    <property type="entry name" value="Transl_elong_EF1A/Init_IF2_C"/>
</dbReference>
<feature type="active site" description="Phosphoserine intermediate" evidence="12">
    <location>
        <position position="533"/>
    </location>
</feature>
<keyword evidence="6 16" id="KW-0548">Nucleotidyltransferase</keyword>
<comment type="similarity">
    <text evidence="12">Belongs to the APS kinase family.</text>
</comment>